<dbReference type="InterPro" id="IPR032342">
    <property type="entry name" value="DUF4861"/>
</dbReference>
<dbReference type="EMBL" id="JBIPKE010000005">
    <property type="protein sequence ID" value="MFH6981863.1"/>
    <property type="molecule type" value="Genomic_DNA"/>
</dbReference>
<proteinExistence type="predicted"/>
<comment type="caution">
    <text evidence="1">The sequence shown here is derived from an EMBL/GenBank/DDBJ whole genome shotgun (WGS) entry which is preliminary data.</text>
</comment>
<organism evidence="1 2">
    <name type="scientific">Marinoscillum luteum</name>
    <dbReference type="NCBI Taxonomy" id="861051"/>
    <lineage>
        <taxon>Bacteria</taxon>
        <taxon>Pseudomonadati</taxon>
        <taxon>Bacteroidota</taxon>
        <taxon>Cytophagia</taxon>
        <taxon>Cytophagales</taxon>
        <taxon>Reichenbachiellaceae</taxon>
        <taxon>Marinoscillum</taxon>
    </lineage>
</organism>
<gene>
    <name evidence="1" type="ORF">ACHKAR_00360</name>
</gene>
<name>A0ABW7N2G9_9BACT</name>
<reference evidence="1 2" key="1">
    <citation type="journal article" date="2013" name="Int. J. Syst. Evol. Microbiol.">
        <title>Marinoscillum luteum sp. nov., isolated from marine sediment.</title>
        <authorList>
            <person name="Cha I.T."/>
            <person name="Park S.J."/>
            <person name="Kim S.J."/>
            <person name="Kim J.G."/>
            <person name="Jung M.Y."/>
            <person name="Shin K.S."/>
            <person name="Kwon K.K."/>
            <person name="Yang S.H."/>
            <person name="Seo Y.S."/>
            <person name="Rhee S.K."/>
        </authorList>
    </citation>
    <scope>NUCLEOTIDE SEQUENCE [LARGE SCALE GENOMIC DNA]</scope>
    <source>
        <strain evidence="1 2">KCTC 23939</strain>
    </source>
</reference>
<evidence type="ECO:0000313" key="2">
    <source>
        <dbReference type="Proteomes" id="UP001610063"/>
    </source>
</evidence>
<dbReference type="RefSeq" id="WP_395415707.1">
    <property type="nucleotide sequence ID" value="NZ_JBIPKE010000005.1"/>
</dbReference>
<sequence length="398" mass="44074">MKFIPILFFGLSCLFSCTGDAPMASIAIHNPSDLARKEVITVALNVDGEKPLKGRLNGRTVPTEFIDENEDGIIEKALVLLELEPGETANLEVVTSNGSANFTKMTQAELSVKQGGAWTEKEYIGGSFVNLDFLRVPDQHTDHTYFVRYEGPGWESDQMAYRFYLDWRNGMDVFGKLKPEPVLQSVGLDGFDSYHELSDWGMDLLKVGKTLGLGSIGKFRNDTLHRFRVVDSVTCQIVKNGLLRSAISTNYYGWADGGSRTDLMSAISIQAASALTTHSIRFTNPIEGFCTGLVKNVGEEYVKEVVDNYHIFATYGKFSLNDDKLGLAVIVETPSISEVVDGAGSHVVLFNPSEEVTYHFMAVWEKGTNPIQSMDSFMALLRQEVLRLNQPLQVLAVD</sequence>
<dbReference type="Pfam" id="PF16153">
    <property type="entry name" value="DUF4861"/>
    <property type="match status" value="1"/>
</dbReference>
<dbReference type="Proteomes" id="UP001610063">
    <property type="component" value="Unassembled WGS sequence"/>
</dbReference>
<protein>
    <submittedName>
        <fullName evidence="1">DUF4861 family protein</fullName>
    </submittedName>
</protein>
<keyword evidence="2" id="KW-1185">Reference proteome</keyword>
<accession>A0ABW7N2G9</accession>
<evidence type="ECO:0000313" key="1">
    <source>
        <dbReference type="EMBL" id="MFH6981863.1"/>
    </source>
</evidence>